<proteinExistence type="predicted"/>
<dbReference type="VEuPathDB" id="FungiDB:A1O9_11628"/>
<evidence type="ECO:0000256" key="1">
    <source>
        <dbReference type="ARBA" id="ARBA00022833"/>
    </source>
</evidence>
<keyword evidence="2" id="KW-0805">Transcription regulation</keyword>
<organism evidence="7 8">
    <name type="scientific">Exophiala aquamarina CBS 119918</name>
    <dbReference type="NCBI Taxonomy" id="1182545"/>
    <lineage>
        <taxon>Eukaryota</taxon>
        <taxon>Fungi</taxon>
        <taxon>Dikarya</taxon>
        <taxon>Ascomycota</taxon>
        <taxon>Pezizomycotina</taxon>
        <taxon>Eurotiomycetes</taxon>
        <taxon>Chaetothyriomycetidae</taxon>
        <taxon>Chaetothyriales</taxon>
        <taxon>Herpotrichiellaceae</taxon>
        <taxon>Exophiala</taxon>
    </lineage>
</organism>
<dbReference type="GO" id="GO:0006351">
    <property type="term" value="P:DNA-templated transcription"/>
    <property type="evidence" value="ECO:0007669"/>
    <property type="project" value="InterPro"/>
</dbReference>
<evidence type="ECO:0000313" key="7">
    <source>
        <dbReference type="EMBL" id="KEF52387.1"/>
    </source>
</evidence>
<evidence type="ECO:0000256" key="2">
    <source>
        <dbReference type="ARBA" id="ARBA00023015"/>
    </source>
</evidence>
<dbReference type="GO" id="GO:0008270">
    <property type="term" value="F:zinc ion binding"/>
    <property type="evidence" value="ECO:0007669"/>
    <property type="project" value="InterPro"/>
</dbReference>
<feature type="domain" description="Xylanolytic transcriptional activator regulatory" evidence="6">
    <location>
        <begin position="119"/>
        <end position="187"/>
    </location>
</feature>
<sequence>MQVLHLYKALEMPPRSVRNSLIDKFMEHCLPWMPIVDRRWLEDQPDHSPSPLLLQSVFLAGSRVSATPLIGATSEDYYQRAKVLFFSGHEKNPLISVVSALLLHWWNPTGPEQISASSSGFWVRIAAGLAYQIGLHKEPASARDRSLHRRVWWTLVWRDDVISVGVGRPRTISLKDSNVLPPSVKDFSSGNPDAKLFTSFCKVCQLLGDITEYRRRKSFSADKRQRFENALYRWIKELPSELRLFKVAHDRVLSPYNFKARQIAVVYFVILIILHRRDEPSSPASAPSLVASSFLAGIFEDFLSRDELRYLGPVFAFYALAAGLSQMSGYRYPGLESTADHEFRVISLSLQQLSDRWGSAVEAMRSLTAARDAGMRQPQLDTAPAAIAADVLPFFADFGPDLCRQWHLLGMSTVDTSTHVAHAPPQETSGLTALERGSDMNMGTNPNGNFDNGDFMALSHTPLSFGQQDPMLYPGVENLFPDQQFDYPWGDLDPVGSWLLGDLGLDNSLGQNA</sequence>
<protein>
    <recommendedName>
        <fullName evidence="6">Xylanolytic transcriptional activator regulatory domain-containing protein</fullName>
    </recommendedName>
</protein>
<dbReference type="STRING" id="1182545.A0A072NYA2"/>
<evidence type="ECO:0000256" key="4">
    <source>
        <dbReference type="ARBA" id="ARBA00023163"/>
    </source>
</evidence>
<dbReference type="InterPro" id="IPR007219">
    <property type="entry name" value="XnlR_reg_dom"/>
</dbReference>
<dbReference type="EMBL" id="AMGV01000018">
    <property type="protein sequence ID" value="KEF52387.1"/>
    <property type="molecule type" value="Genomic_DNA"/>
</dbReference>
<keyword evidence="1" id="KW-0862">Zinc</keyword>
<gene>
    <name evidence="7" type="ORF">A1O9_11628</name>
</gene>
<keyword evidence="8" id="KW-1185">Reference proteome</keyword>
<dbReference type="OrthoDB" id="10251155at2759"/>
<dbReference type="Proteomes" id="UP000027920">
    <property type="component" value="Unassembled WGS sequence"/>
</dbReference>
<dbReference type="HOGENOM" id="CLU_007427_2_0_1"/>
<keyword evidence="4" id="KW-0804">Transcription</keyword>
<evidence type="ECO:0000313" key="8">
    <source>
        <dbReference type="Proteomes" id="UP000027920"/>
    </source>
</evidence>
<dbReference type="PANTHER" id="PTHR47171:SF2">
    <property type="entry name" value="TRANSCRIPTION FACTOR, PUTATIVE-RELATED"/>
    <property type="match status" value="1"/>
</dbReference>
<evidence type="ECO:0000256" key="5">
    <source>
        <dbReference type="ARBA" id="ARBA00023242"/>
    </source>
</evidence>
<evidence type="ECO:0000259" key="6">
    <source>
        <dbReference type="SMART" id="SM00906"/>
    </source>
</evidence>
<dbReference type="CDD" id="cd12148">
    <property type="entry name" value="fungal_TF_MHR"/>
    <property type="match status" value="1"/>
</dbReference>
<dbReference type="PANTHER" id="PTHR47171">
    <property type="entry name" value="FARA-RELATED"/>
    <property type="match status" value="1"/>
</dbReference>
<keyword evidence="3" id="KW-0238">DNA-binding</keyword>
<dbReference type="Pfam" id="PF04082">
    <property type="entry name" value="Fungal_trans"/>
    <property type="match status" value="1"/>
</dbReference>
<keyword evidence="5" id="KW-0539">Nucleus</keyword>
<dbReference type="InterPro" id="IPR052073">
    <property type="entry name" value="Amide_Lactam_Regulators"/>
</dbReference>
<dbReference type="AlphaFoldDB" id="A0A072NYA2"/>
<dbReference type="GO" id="GO:0003677">
    <property type="term" value="F:DNA binding"/>
    <property type="evidence" value="ECO:0007669"/>
    <property type="project" value="UniProtKB-KW"/>
</dbReference>
<reference evidence="7 8" key="1">
    <citation type="submission" date="2013-03" db="EMBL/GenBank/DDBJ databases">
        <title>The Genome Sequence of Exophiala aquamarina CBS 119918.</title>
        <authorList>
            <consortium name="The Broad Institute Genomics Platform"/>
            <person name="Cuomo C."/>
            <person name="de Hoog S."/>
            <person name="Gorbushina A."/>
            <person name="Walker B."/>
            <person name="Young S.K."/>
            <person name="Zeng Q."/>
            <person name="Gargeya S."/>
            <person name="Fitzgerald M."/>
            <person name="Haas B."/>
            <person name="Abouelleil A."/>
            <person name="Allen A.W."/>
            <person name="Alvarado L."/>
            <person name="Arachchi H.M."/>
            <person name="Berlin A.M."/>
            <person name="Chapman S.B."/>
            <person name="Gainer-Dewar J."/>
            <person name="Goldberg J."/>
            <person name="Griggs A."/>
            <person name="Gujja S."/>
            <person name="Hansen M."/>
            <person name="Howarth C."/>
            <person name="Imamovic A."/>
            <person name="Ireland A."/>
            <person name="Larimer J."/>
            <person name="McCowan C."/>
            <person name="Murphy C."/>
            <person name="Pearson M."/>
            <person name="Poon T.W."/>
            <person name="Priest M."/>
            <person name="Roberts A."/>
            <person name="Saif S."/>
            <person name="Shea T."/>
            <person name="Sisk P."/>
            <person name="Sykes S."/>
            <person name="Wortman J."/>
            <person name="Nusbaum C."/>
            <person name="Birren B."/>
        </authorList>
    </citation>
    <scope>NUCLEOTIDE SEQUENCE [LARGE SCALE GENOMIC DNA]</scope>
    <source>
        <strain evidence="7 8">CBS 119918</strain>
    </source>
</reference>
<dbReference type="GeneID" id="25286525"/>
<dbReference type="SMART" id="SM00906">
    <property type="entry name" value="Fungal_trans"/>
    <property type="match status" value="1"/>
</dbReference>
<dbReference type="RefSeq" id="XP_013254977.1">
    <property type="nucleotide sequence ID" value="XM_013399523.1"/>
</dbReference>
<name>A0A072NYA2_9EURO</name>
<accession>A0A072NYA2</accession>
<evidence type="ECO:0000256" key="3">
    <source>
        <dbReference type="ARBA" id="ARBA00023125"/>
    </source>
</evidence>
<comment type="caution">
    <text evidence="7">The sequence shown here is derived from an EMBL/GenBank/DDBJ whole genome shotgun (WGS) entry which is preliminary data.</text>
</comment>